<evidence type="ECO:0000256" key="3">
    <source>
        <dbReference type="ARBA" id="ARBA00022989"/>
    </source>
</evidence>
<feature type="transmembrane region" description="Helical" evidence="5">
    <location>
        <begin position="388"/>
        <end position="409"/>
    </location>
</feature>
<dbReference type="STRING" id="536979.SAMN04488055_5333"/>
<protein>
    <submittedName>
        <fullName evidence="7">MFS transporter, OPA family, glycerol-3-phosphate transporter</fullName>
    </submittedName>
</protein>
<dbReference type="PIRSF" id="PIRSF002808">
    <property type="entry name" value="Hexose_phosphate_transp"/>
    <property type="match status" value="1"/>
</dbReference>
<dbReference type="Gene3D" id="1.20.1250.20">
    <property type="entry name" value="MFS general substrate transporter like domains"/>
    <property type="match status" value="2"/>
</dbReference>
<proteinExistence type="predicted"/>
<evidence type="ECO:0000256" key="4">
    <source>
        <dbReference type="ARBA" id="ARBA00023136"/>
    </source>
</evidence>
<keyword evidence="3 5" id="KW-1133">Transmembrane helix</keyword>
<feature type="transmembrane region" description="Helical" evidence="5">
    <location>
        <begin position="264"/>
        <end position="284"/>
    </location>
</feature>
<keyword evidence="4 5" id="KW-0472">Membrane</keyword>
<feature type="domain" description="Major facilitator superfamily (MFS) profile" evidence="6">
    <location>
        <begin position="15"/>
        <end position="411"/>
    </location>
</feature>
<reference evidence="8" key="1">
    <citation type="submission" date="2016-11" db="EMBL/GenBank/DDBJ databases">
        <authorList>
            <person name="Varghese N."/>
            <person name="Submissions S."/>
        </authorList>
    </citation>
    <scope>NUCLEOTIDE SEQUENCE [LARGE SCALE GENOMIC DNA]</scope>
    <source>
        <strain evidence="8">DSM 24787</strain>
    </source>
</reference>
<dbReference type="InterPro" id="IPR051337">
    <property type="entry name" value="OPA_Antiporter"/>
</dbReference>
<dbReference type="Pfam" id="PF07690">
    <property type="entry name" value="MFS_1"/>
    <property type="match status" value="1"/>
</dbReference>
<evidence type="ECO:0000256" key="1">
    <source>
        <dbReference type="ARBA" id="ARBA00004127"/>
    </source>
</evidence>
<feature type="transmembrane region" description="Helical" evidence="5">
    <location>
        <begin position="80"/>
        <end position="100"/>
    </location>
</feature>
<feature type="transmembrane region" description="Helical" evidence="5">
    <location>
        <begin position="227"/>
        <end position="252"/>
    </location>
</feature>
<dbReference type="AlphaFoldDB" id="A0A1N6K8W3"/>
<accession>A0A1N6K8W3</accession>
<dbReference type="PANTHER" id="PTHR43826">
    <property type="entry name" value="GLUCOSE-6-PHOSPHATE EXCHANGER SLC37A4"/>
    <property type="match status" value="1"/>
</dbReference>
<dbReference type="PROSITE" id="PS50850">
    <property type="entry name" value="MFS"/>
    <property type="match status" value="1"/>
</dbReference>
<feature type="transmembrane region" description="Helical" evidence="5">
    <location>
        <begin position="168"/>
        <end position="189"/>
    </location>
</feature>
<dbReference type="GO" id="GO:0035435">
    <property type="term" value="P:phosphate ion transmembrane transport"/>
    <property type="evidence" value="ECO:0007669"/>
    <property type="project" value="TreeGrafter"/>
</dbReference>
<dbReference type="InterPro" id="IPR000849">
    <property type="entry name" value="Sugar_P_transporter"/>
</dbReference>
<dbReference type="InterPro" id="IPR020846">
    <property type="entry name" value="MFS_dom"/>
</dbReference>
<sequence>MRTPKHSFRNMQWKMLFITMFCYLFFYTGRHNFGWAAHAMAEELHISFEKIGWVSFSMLMGYAVGQFINGNLADHFSPRVMIPLGGLLSVLTNVAISFSYSFPLILILWTCNGYFQSMAWAPGGKLITNWWHKNERGMALGFYTMAAGASSVVTYLLSILLVQQNQHWQVLFRVPVLFLLTALVIFYIIARSKPSDAGYADIIAAAPAGTEDNWKQRYKSVLGNWRFLVACLAIGFQSMARYGLIFWVPIYFLGGNYKSDPHQIWVSLLLPIGMSTGAFSFGFISDRLFSGNRPSSISTGMLLCAVVSMTIFLLPVQTGVAAGILMFLAGFFVYGPQANFWPLCPELLGERYVGTGVGIMNMSAYLFAALGEPVMGKVMDITGRTDVVFLTVAVIALLSSVTIMFTYSAGGKYAGLRRNDYR</sequence>
<feature type="transmembrane region" description="Helical" evidence="5">
    <location>
        <begin position="140"/>
        <end position="162"/>
    </location>
</feature>
<dbReference type="GO" id="GO:0061513">
    <property type="term" value="F:glucose 6-phosphate:phosphate antiporter activity"/>
    <property type="evidence" value="ECO:0007669"/>
    <property type="project" value="TreeGrafter"/>
</dbReference>
<dbReference type="RefSeq" id="WP_074242573.1">
    <property type="nucleotide sequence ID" value="NZ_FSRA01000002.1"/>
</dbReference>
<feature type="transmembrane region" description="Helical" evidence="5">
    <location>
        <begin position="352"/>
        <end position="368"/>
    </location>
</feature>
<dbReference type="Proteomes" id="UP000185003">
    <property type="component" value="Unassembled WGS sequence"/>
</dbReference>
<dbReference type="InterPro" id="IPR036259">
    <property type="entry name" value="MFS_trans_sf"/>
</dbReference>
<comment type="subcellular location">
    <subcellularLocation>
        <location evidence="1">Endomembrane system</location>
        <topology evidence="1">Multi-pass membrane protein</topology>
    </subcellularLocation>
</comment>
<dbReference type="PANTHER" id="PTHR43826:SF8">
    <property type="entry name" value="MAJOR FACILITATOR SUPERFAMILY (MFS) PROFILE DOMAIN-CONTAINING PROTEIN"/>
    <property type="match status" value="1"/>
</dbReference>
<gene>
    <name evidence="7" type="ORF">SAMN04488055_5333</name>
</gene>
<evidence type="ECO:0000259" key="6">
    <source>
        <dbReference type="PROSITE" id="PS50850"/>
    </source>
</evidence>
<keyword evidence="8" id="KW-1185">Reference proteome</keyword>
<dbReference type="SUPFAM" id="SSF103473">
    <property type="entry name" value="MFS general substrate transporter"/>
    <property type="match status" value="1"/>
</dbReference>
<feature type="transmembrane region" description="Helical" evidence="5">
    <location>
        <begin position="320"/>
        <end position="340"/>
    </location>
</feature>
<name>A0A1N6K8W3_9BACT</name>
<evidence type="ECO:0000313" key="8">
    <source>
        <dbReference type="Proteomes" id="UP000185003"/>
    </source>
</evidence>
<evidence type="ECO:0000313" key="7">
    <source>
        <dbReference type="EMBL" id="SIO52995.1"/>
    </source>
</evidence>
<evidence type="ECO:0000256" key="5">
    <source>
        <dbReference type="SAM" id="Phobius"/>
    </source>
</evidence>
<dbReference type="GO" id="GO:0012505">
    <property type="term" value="C:endomembrane system"/>
    <property type="evidence" value="ECO:0007669"/>
    <property type="project" value="UniProtKB-SubCell"/>
</dbReference>
<dbReference type="GO" id="GO:0016020">
    <property type="term" value="C:membrane"/>
    <property type="evidence" value="ECO:0007669"/>
    <property type="project" value="InterPro"/>
</dbReference>
<dbReference type="InterPro" id="IPR011701">
    <property type="entry name" value="MFS"/>
</dbReference>
<feature type="transmembrane region" description="Helical" evidence="5">
    <location>
        <begin position="51"/>
        <end position="68"/>
    </location>
</feature>
<evidence type="ECO:0000256" key="2">
    <source>
        <dbReference type="ARBA" id="ARBA00022692"/>
    </source>
</evidence>
<organism evidence="7 8">
    <name type="scientific">Chitinophaga niabensis</name>
    <dbReference type="NCBI Taxonomy" id="536979"/>
    <lineage>
        <taxon>Bacteria</taxon>
        <taxon>Pseudomonadati</taxon>
        <taxon>Bacteroidota</taxon>
        <taxon>Chitinophagia</taxon>
        <taxon>Chitinophagales</taxon>
        <taxon>Chitinophagaceae</taxon>
        <taxon>Chitinophaga</taxon>
    </lineage>
</organism>
<keyword evidence="2 5" id="KW-0812">Transmembrane</keyword>
<dbReference type="EMBL" id="FSRA01000002">
    <property type="protein sequence ID" value="SIO52995.1"/>
    <property type="molecule type" value="Genomic_DNA"/>
</dbReference>